<organism evidence="1 2">
    <name type="scientific">Prochlorococcus marinus XMU1408</name>
    <dbReference type="NCBI Taxonomy" id="2213228"/>
    <lineage>
        <taxon>Bacteria</taxon>
        <taxon>Bacillati</taxon>
        <taxon>Cyanobacteriota</taxon>
        <taxon>Cyanophyceae</taxon>
        <taxon>Synechococcales</taxon>
        <taxon>Prochlorococcaceae</taxon>
        <taxon>Prochlorococcus</taxon>
    </lineage>
</organism>
<dbReference type="OrthoDB" id="540503at2"/>
<dbReference type="EMBL" id="QJUE01000001">
    <property type="protein sequence ID" value="PYE03684.1"/>
    <property type="molecule type" value="Genomic_DNA"/>
</dbReference>
<comment type="caution">
    <text evidence="1">The sequence shown here is derived from an EMBL/GenBank/DDBJ whole genome shotgun (WGS) entry which is preliminary data.</text>
</comment>
<proteinExistence type="predicted"/>
<dbReference type="RefSeq" id="WP_158465758.1">
    <property type="nucleotide sequence ID" value="NZ_QJUE01000001.1"/>
</dbReference>
<sequence>MERGPTQEQTFESILRERGVSDKDIGWVLSKLDSQEYILDYCHYIACILSKESETHAKDIFINRFFSLTIKDITSEHKINDLLQECIDKKKIWTLLEKNLGATCIKLPDASINGQRYLFLFGPNKKCPELTNIDSFVFFSPNDLQGPKKQNPLEMCSLRLA</sequence>
<reference evidence="1 2" key="1">
    <citation type="journal article" date="2018" name="Appl. Environ. Microbiol.">
        <title>Genome rearrangement shapes Prochlorococcus ecological adaptation.</title>
        <authorList>
            <person name="Yan W."/>
            <person name="Wei S."/>
            <person name="Wang Q."/>
            <person name="Xiao X."/>
            <person name="Zeng Q."/>
            <person name="Jiao N."/>
            <person name="Zhang R."/>
        </authorList>
    </citation>
    <scope>NUCLEOTIDE SEQUENCE [LARGE SCALE GENOMIC DNA]</scope>
    <source>
        <strain evidence="1 2">XMU1408</strain>
    </source>
</reference>
<name>A0A318R3Q6_PROMR</name>
<accession>A0A318R3Q6</accession>
<protein>
    <submittedName>
        <fullName evidence="1">Uncharacterized protein</fullName>
    </submittedName>
</protein>
<dbReference type="Proteomes" id="UP000247807">
    <property type="component" value="Unassembled WGS sequence"/>
</dbReference>
<dbReference type="AlphaFoldDB" id="A0A318R3Q6"/>
<evidence type="ECO:0000313" key="2">
    <source>
        <dbReference type="Proteomes" id="UP000247807"/>
    </source>
</evidence>
<evidence type="ECO:0000313" key="1">
    <source>
        <dbReference type="EMBL" id="PYE03684.1"/>
    </source>
</evidence>
<gene>
    <name evidence="1" type="ORF">DNJ73_00400</name>
</gene>